<reference evidence="2" key="1">
    <citation type="submission" date="2010-05" db="EMBL/GenBank/DDBJ databases">
        <title>The Genome Sequence of Magnaporthe poae strain ATCC 64411.</title>
        <authorList>
            <consortium name="The Broad Institute Genome Sequencing Platform"/>
            <consortium name="Broad Institute Genome Sequencing Center for Infectious Disease"/>
            <person name="Ma L.-J."/>
            <person name="Dead R."/>
            <person name="Young S."/>
            <person name="Zeng Q."/>
            <person name="Koehrsen M."/>
            <person name="Alvarado L."/>
            <person name="Berlin A."/>
            <person name="Chapman S.B."/>
            <person name="Chen Z."/>
            <person name="Freedman E."/>
            <person name="Gellesch M."/>
            <person name="Goldberg J."/>
            <person name="Griggs A."/>
            <person name="Gujja S."/>
            <person name="Heilman E.R."/>
            <person name="Heiman D."/>
            <person name="Hepburn T."/>
            <person name="Howarth C."/>
            <person name="Jen D."/>
            <person name="Larson L."/>
            <person name="Mehta T."/>
            <person name="Neiman D."/>
            <person name="Pearson M."/>
            <person name="Roberts A."/>
            <person name="Saif S."/>
            <person name="Shea T."/>
            <person name="Shenoy N."/>
            <person name="Sisk P."/>
            <person name="Stolte C."/>
            <person name="Sykes S."/>
            <person name="Walk T."/>
            <person name="White J."/>
            <person name="Yandava C."/>
            <person name="Haas B."/>
            <person name="Nusbaum C."/>
            <person name="Birren B."/>
        </authorList>
    </citation>
    <scope>NUCLEOTIDE SEQUENCE</scope>
    <source>
        <strain evidence="2">ATCC 64411</strain>
    </source>
</reference>
<reference evidence="3" key="5">
    <citation type="submission" date="2015-06" db="UniProtKB">
        <authorList>
            <consortium name="EnsemblFungi"/>
        </authorList>
    </citation>
    <scope>IDENTIFICATION</scope>
    <source>
        <strain evidence="3">ATCC 64411</strain>
    </source>
</reference>
<name>A0A0C4DTB4_MAGP6</name>
<accession>A0A0C4DTB4</accession>
<evidence type="ECO:0000313" key="2">
    <source>
        <dbReference type="EMBL" id="KLU84131.1"/>
    </source>
</evidence>
<evidence type="ECO:0000313" key="4">
    <source>
        <dbReference type="Proteomes" id="UP000011715"/>
    </source>
</evidence>
<protein>
    <submittedName>
        <fullName evidence="2 3">Uncharacterized protein</fullName>
    </submittedName>
</protein>
<dbReference type="AlphaFoldDB" id="A0A0C4DTB4"/>
<feature type="region of interest" description="Disordered" evidence="1">
    <location>
        <begin position="1"/>
        <end position="31"/>
    </location>
</feature>
<proteinExistence type="predicted"/>
<organism evidence="3 4">
    <name type="scientific">Magnaporthiopsis poae (strain ATCC 64411 / 73-15)</name>
    <name type="common">Kentucky bluegrass fungus</name>
    <name type="synonym">Magnaporthe poae</name>
    <dbReference type="NCBI Taxonomy" id="644358"/>
    <lineage>
        <taxon>Eukaryota</taxon>
        <taxon>Fungi</taxon>
        <taxon>Dikarya</taxon>
        <taxon>Ascomycota</taxon>
        <taxon>Pezizomycotina</taxon>
        <taxon>Sordariomycetes</taxon>
        <taxon>Sordariomycetidae</taxon>
        <taxon>Magnaporthales</taxon>
        <taxon>Magnaporthaceae</taxon>
        <taxon>Magnaporthiopsis</taxon>
    </lineage>
</organism>
<dbReference type="VEuPathDB" id="FungiDB:MAPG_03176"/>
<dbReference type="OrthoDB" id="5121433at2759"/>
<sequence>MNSEDIMSDGLPMADEAHETTGADGKPGSWVNKRSQEEFEHARGRLVHVDFNPTDYPDPLLPRRDTKHPYTGRFPADAEARLKKVFEAAALPAET</sequence>
<evidence type="ECO:0000256" key="1">
    <source>
        <dbReference type="SAM" id="MobiDB-lite"/>
    </source>
</evidence>
<feature type="region of interest" description="Disordered" evidence="1">
    <location>
        <begin position="44"/>
        <end position="73"/>
    </location>
</feature>
<gene>
    <name evidence="2" type="ORF">MAPG_03176</name>
</gene>
<dbReference type="EMBL" id="ADBL01000770">
    <property type="status" value="NOT_ANNOTATED_CDS"/>
    <property type="molecule type" value="Genomic_DNA"/>
</dbReference>
<reference evidence="4" key="2">
    <citation type="submission" date="2010-05" db="EMBL/GenBank/DDBJ databases">
        <title>The genome sequence of Magnaporthe poae strain ATCC 64411.</title>
        <authorList>
            <person name="Ma L.-J."/>
            <person name="Dead R."/>
            <person name="Young S."/>
            <person name="Zeng Q."/>
            <person name="Koehrsen M."/>
            <person name="Alvarado L."/>
            <person name="Berlin A."/>
            <person name="Chapman S.B."/>
            <person name="Chen Z."/>
            <person name="Freedman E."/>
            <person name="Gellesch M."/>
            <person name="Goldberg J."/>
            <person name="Griggs A."/>
            <person name="Gujja S."/>
            <person name="Heilman E.R."/>
            <person name="Heiman D."/>
            <person name="Hepburn T."/>
            <person name="Howarth C."/>
            <person name="Jen D."/>
            <person name="Larson L."/>
            <person name="Mehta T."/>
            <person name="Neiman D."/>
            <person name="Pearson M."/>
            <person name="Roberts A."/>
            <person name="Saif S."/>
            <person name="Shea T."/>
            <person name="Shenoy N."/>
            <person name="Sisk P."/>
            <person name="Stolte C."/>
            <person name="Sykes S."/>
            <person name="Walk T."/>
            <person name="White J."/>
            <person name="Yandava C."/>
            <person name="Haas B."/>
            <person name="Nusbaum C."/>
            <person name="Birren B."/>
        </authorList>
    </citation>
    <scope>NUCLEOTIDE SEQUENCE [LARGE SCALE GENOMIC DNA]</scope>
    <source>
        <strain evidence="4">ATCC 64411 / 73-15</strain>
    </source>
</reference>
<dbReference type="Proteomes" id="UP000011715">
    <property type="component" value="Unassembled WGS sequence"/>
</dbReference>
<dbReference type="EnsemblFungi" id="MAPG_03176T0">
    <property type="protein sequence ID" value="MAPG_03176T0"/>
    <property type="gene ID" value="MAPG_03176"/>
</dbReference>
<reference evidence="2" key="3">
    <citation type="submission" date="2011-03" db="EMBL/GenBank/DDBJ databases">
        <title>Annotation of Magnaporthe poae ATCC 64411.</title>
        <authorList>
            <person name="Ma L.-J."/>
            <person name="Dead R."/>
            <person name="Young S.K."/>
            <person name="Zeng Q."/>
            <person name="Gargeya S."/>
            <person name="Fitzgerald M."/>
            <person name="Haas B."/>
            <person name="Abouelleil A."/>
            <person name="Alvarado L."/>
            <person name="Arachchi H.M."/>
            <person name="Berlin A."/>
            <person name="Brown A."/>
            <person name="Chapman S.B."/>
            <person name="Chen Z."/>
            <person name="Dunbar C."/>
            <person name="Freedman E."/>
            <person name="Gearin G."/>
            <person name="Gellesch M."/>
            <person name="Goldberg J."/>
            <person name="Griggs A."/>
            <person name="Gujja S."/>
            <person name="Heiman D."/>
            <person name="Howarth C."/>
            <person name="Larson L."/>
            <person name="Lui A."/>
            <person name="MacDonald P.J.P."/>
            <person name="Mehta T."/>
            <person name="Montmayeur A."/>
            <person name="Murphy C."/>
            <person name="Neiman D."/>
            <person name="Pearson M."/>
            <person name="Priest M."/>
            <person name="Roberts A."/>
            <person name="Saif S."/>
            <person name="Shea T."/>
            <person name="Shenoy N."/>
            <person name="Sisk P."/>
            <person name="Stolte C."/>
            <person name="Sykes S."/>
            <person name="Yandava C."/>
            <person name="Wortman J."/>
            <person name="Nusbaum C."/>
            <person name="Birren B."/>
        </authorList>
    </citation>
    <scope>NUCLEOTIDE SEQUENCE</scope>
    <source>
        <strain evidence="2">ATCC 64411</strain>
    </source>
</reference>
<dbReference type="eggNOG" id="ENOG502RMK0">
    <property type="taxonomic scope" value="Eukaryota"/>
</dbReference>
<reference evidence="3" key="4">
    <citation type="journal article" date="2015" name="G3 (Bethesda)">
        <title>Genome sequences of three phytopathogenic species of the Magnaporthaceae family of fungi.</title>
        <authorList>
            <person name="Okagaki L.H."/>
            <person name="Nunes C.C."/>
            <person name="Sailsbery J."/>
            <person name="Clay B."/>
            <person name="Brown D."/>
            <person name="John T."/>
            <person name="Oh Y."/>
            <person name="Young N."/>
            <person name="Fitzgerald M."/>
            <person name="Haas B.J."/>
            <person name="Zeng Q."/>
            <person name="Young S."/>
            <person name="Adiconis X."/>
            <person name="Fan L."/>
            <person name="Levin J.Z."/>
            <person name="Mitchell T.K."/>
            <person name="Okubara P.A."/>
            <person name="Farman M.L."/>
            <person name="Kohn L.M."/>
            <person name="Birren B."/>
            <person name="Ma L.-J."/>
            <person name="Dean R.A."/>
        </authorList>
    </citation>
    <scope>NUCLEOTIDE SEQUENCE</scope>
    <source>
        <strain evidence="3">ATCC 64411 / 73-15</strain>
    </source>
</reference>
<keyword evidence="4" id="KW-1185">Reference proteome</keyword>
<evidence type="ECO:0000313" key="3">
    <source>
        <dbReference type="EnsemblFungi" id="MAPG_03176T0"/>
    </source>
</evidence>
<dbReference type="EMBL" id="GL876967">
    <property type="protein sequence ID" value="KLU84131.1"/>
    <property type="molecule type" value="Genomic_DNA"/>
</dbReference>